<organism evidence="9 10">
    <name type="scientific">Electrophorus electricus</name>
    <name type="common">Electric eel</name>
    <name type="synonym">Gymnotus electricus</name>
    <dbReference type="NCBI Taxonomy" id="8005"/>
    <lineage>
        <taxon>Eukaryota</taxon>
        <taxon>Metazoa</taxon>
        <taxon>Chordata</taxon>
        <taxon>Craniata</taxon>
        <taxon>Vertebrata</taxon>
        <taxon>Euteleostomi</taxon>
        <taxon>Actinopterygii</taxon>
        <taxon>Neopterygii</taxon>
        <taxon>Teleostei</taxon>
        <taxon>Ostariophysi</taxon>
        <taxon>Gymnotiformes</taxon>
        <taxon>Gymnotoidei</taxon>
        <taxon>Gymnotidae</taxon>
        <taxon>Electrophorus</taxon>
    </lineage>
</organism>
<dbReference type="SMART" id="SM00450">
    <property type="entry name" value="RHOD"/>
    <property type="match status" value="1"/>
</dbReference>
<sequence>MGMVDHLVITGGELVQILRTRPPEFFGSKRCVVLDCRPFLGFSRAHIRDSHNVNWNSMLRRRSKSSVVCLEWLVADKSLLGRLRSGDFSPIVVLDDKSRSVGELKSESLACLLISALHLEVQSATTQICFLQGGFDGFLAAYPDLCFNSQNHPALSDSEPVISGRTTPLYDQGGPVEILPFLFLGSAHHSSRRETLERCGITAVLNVSSSCPNLFEEELRYMTLRVEDSLAADIRVLFPEAIQFIDSVKESGGCVLVHCQAGISRSATICLAYLIHAQRVRLDEAFDFVKRRRQVISPNLAFMGQLLQFETDVLCPYAVLDSDNTAAHFTSCTPRIETFNNMPSRSLTEP</sequence>
<comment type="similarity">
    <text evidence="1 4">Belongs to the protein-tyrosine phosphatase family. Non-receptor class dual specificity subfamily.</text>
</comment>
<dbReference type="InterPro" id="IPR016130">
    <property type="entry name" value="Tyr_Pase_AS"/>
</dbReference>
<evidence type="ECO:0000256" key="4">
    <source>
        <dbReference type="PIRNR" id="PIRNR000939"/>
    </source>
</evidence>
<dbReference type="SMART" id="SM00195">
    <property type="entry name" value="DSPc"/>
    <property type="match status" value="1"/>
</dbReference>
<dbReference type="OMA" id="FEYLRIT"/>
<dbReference type="SUPFAM" id="SSF52799">
    <property type="entry name" value="(Phosphotyrosine protein) phosphatases II"/>
    <property type="match status" value="1"/>
</dbReference>
<evidence type="ECO:0000259" key="8">
    <source>
        <dbReference type="PROSITE" id="PS50206"/>
    </source>
</evidence>
<dbReference type="PROSITE" id="PS50054">
    <property type="entry name" value="TYR_PHOSPHATASE_DUAL"/>
    <property type="match status" value="1"/>
</dbReference>
<accession>A0A4W4HIC4</accession>
<dbReference type="Proteomes" id="UP000314983">
    <property type="component" value="Chromosome 18"/>
</dbReference>
<dbReference type="GO" id="GO:0004722">
    <property type="term" value="F:protein serine/threonine phosphatase activity"/>
    <property type="evidence" value="ECO:0007669"/>
    <property type="project" value="UniProtKB-EC"/>
</dbReference>
<feature type="domain" description="Tyrosine-protein phosphatase" evidence="6">
    <location>
        <begin position="174"/>
        <end position="315"/>
    </location>
</feature>
<reference evidence="10" key="1">
    <citation type="journal article" date="2014" name="Science">
        <title>Nonhuman genetics. Genomic basis for the convergent evolution of electric organs.</title>
        <authorList>
            <person name="Gallant J.R."/>
            <person name="Traeger L.L."/>
            <person name="Volkening J.D."/>
            <person name="Moffett H."/>
            <person name="Chen P.H."/>
            <person name="Novina C.D."/>
            <person name="Phillips G.N.Jr."/>
            <person name="Anand R."/>
            <person name="Wells G.B."/>
            <person name="Pinch M."/>
            <person name="Guth R."/>
            <person name="Unguez G.A."/>
            <person name="Albert J.S."/>
            <person name="Zakon H.H."/>
            <person name="Samanta M.P."/>
            <person name="Sussman M.R."/>
        </authorList>
    </citation>
    <scope>NUCLEOTIDE SEQUENCE [LARGE SCALE GENOMIC DNA]</scope>
</reference>
<dbReference type="EC" id="3.1.3.48" evidence="4"/>
<dbReference type="GeneID" id="113588681"/>
<feature type="domain" description="Rhodanese" evidence="8">
    <location>
        <begin position="27"/>
        <end position="147"/>
    </location>
</feature>
<dbReference type="CDD" id="cd01446">
    <property type="entry name" value="DSP_MapKP"/>
    <property type="match status" value="1"/>
</dbReference>
<dbReference type="InterPro" id="IPR008343">
    <property type="entry name" value="MKP"/>
</dbReference>
<dbReference type="PROSITE" id="PS50056">
    <property type="entry name" value="TYR_PHOSPHATASE_2"/>
    <property type="match status" value="1"/>
</dbReference>
<dbReference type="PANTHER" id="PTHR10159">
    <property type="entry name" value="DUAL SPECIFICITY PROTEIN PHOSPHATASE"/>
    <property type="match status" value="1"/>
</dbReference>
<dbReference type="PRINTS" id="PR01764">
    <property type="entry name" value="MAPKPHPHTASE"/>
</dbReference>
<dbReference type="Gene3D" id="3.40.250.10">
    <property type="entry name" value="Rhodanese-like domain"/>
    <property type="match status" value="1"/>
</dbReference>
<dbReference type="InterPro" id="IPR036873">
    <property type="entry name" value="Rhodanese-like_dom_sf"/>
</dbReference>
<dbReference type="Pfam" id="PF00581">
    <property type="entry name" value="Rhodanese"/>
    <property type="match status" value="1"/>
</dbReference>
<evidence type="ECO:0000259" key="7">
    <source>
        <dbReference type="PROSITE" id="PS50056"/>
    </source>
</evidence>
<dbReference type="Ensembl" id="ENSEEET00000050434.2">
    <property type="protein sequence ID" value="ENSEEEP00000049889.2"/>
    <property type="gene ID" value="ENSEEEG00000023450.2"/>
</dbReference>
<dbReference type="PANTHER" id="PTHR10159:SF109">
    <property type="entry name" value="DUAL SPECIFICITY PROTEIN PHOSPHATASE 2"/>
    <property type="match status" value="1"/>
</dbReference>
<reference evidence="9" key="3">
    <citation type="submission" date="2020-05" db="EMBL/GenBank/DDBJ databases">
        <title>Electrophorus electricus (electric eel) genome, fEleEle1, primary haplotype.</title>
        <authorList>
            <person name="Myers G."/>
            <person name="Meyer A."/>
            <person name="Fedrigo O."/>
            <person name="Formenti G."/>
            <person name="Rhie A."/>
            <person name="Tracey A."/>
            <person name="Sims Y."/>
            <person name="Jarvis E.D."/>
        </authorList>
    </citation>
    <scope>NUCLEOTIDE SEQUENCE [LARGE SCALE GENOMIC DNA]</scope>
</reference>
<evidence type="ECO:0000256" key="1">
    <source>
        <dbReference type="ARBA" id="ARBA00008601"/>
    </source>
</evidence>
<comment type="catalytic activity">
    <reaction evidence="4">
        <text>O-phospho-L-threonyl-[protein] + H2O = L-threonyl-[protein] + phosphate</text>
        <dbReference type="Rhea" id="RHEA:47004"/>
        <dbReference type="Rhea" id="RHEA-COMP:11060"/>
        <dbReference type="Rhea" id="RHEA-COMP:11605"/>
        <dbReference type="ChEBI" id="CHEBI:15377"/>
        <dbReference type="ChEBI" id="CHEBI:30013"/>
        <dbReference type="ChEBI" id="CHEBI:43474"/>
        <dbReference type="ChEBI" id="CHEBI:61977"/>
        <dbReference type="EC" id="3.1.3.16"/>
    </reaction>
</comment>
<dbReference type="STRING" id="8005.ENSEEEP00000049889"/>
<evidence type="ECO:0000256" key="2">
    <source>
        <dbReference type="ARBA" id="ARBA00022801"/>
    </source>
</evidence>
<protein>
    <recommendedName>
        <fullName evidence="4">Dual specificity protein phosphatase</fullName>
        <ecNumber evidence="4">3.1.3.16</ecNumber>
        <ecNumber evidence="4">3.1.3.48</ecNumber>
    </recommendedName>
</protein>
<dbReference type="GO" id="GO:0031103">
    <property type="term" value="P:axon regeneration"/>
    <property type="evidence" value="ECO:0007669"/>
    <property type="project" value="Ensembl"/>
</dbReference>
<dbReference type="InterPro" id="IPR000340">
    <property type="entry name" value="Dual-sp_phosphatase_cat-dom"/>
</dbReference>
<reference evidence="9" key="4">
    <citation type="submission" date="2025-08" db="UniProtKB">
        <authorList>
            <consortium name="Ensembl"/>
        </authorList>
    </citation>
    <scope>IDENTIFICATION</scope>
</reference>
<evidence type="ECO:0000313" key="10">
    <source>
        <dbReference type="Proteomes" id="UP000314983"/>
    </source>
</evidence>
<proteinExistence type="inferred from homology"/>
<dbReference type="SUPFAM" id="SSF52821">
    <property type="entry name" value="Rhodanese/Cell cycle control phosphatase"/>
    <property type="match status" value="1"/>
</dbReference>
<comment type="catalytic activity">
    <reaction evidence="4">
        <text>O-phospho-L-tyrosyl-[protein] + H2O = L-tyrosyl-[protein] + phosphate</text>
        <dbReference type="Rhea" id="RHEA:10684"/>
        <dbReference type="Rhea" id="RHEA-COMP:10136"/>
        <dbReference type="Rhea" id="RHEA-COMP:20101"/>
        <dbReference type="ChEBI" id="CHEBI:15377"/>
        <dbReference type="ChEBI" id="CHEBI:43474"/>
        <dbReference type="ChEBI" id="CHEBI:46858"/>
        <dbReference type="ChEBI" id="CHEBI:61978"/>
        <dbReference type="EC" id="3.1.3.48"/>
    </reaction>
</comment>
<feature type="domain" description="Tyrosine specific protein phosphatases" evidence="7">
    <location>
        <begin position="239"/>
        <end position="293"/>
    </location>
</feature>
<evidence type="ECO:0000313" key="9">
    <source>
        <dbReference type="Ensembl" id="ENSEEEP00000049889.2"/>
    </source>
</evidence>
<reference evidence="9" key="5">
    <citation type="submission" date="2025-09" db="UniProtKB">
        <authorList>
            <consortium name="Ensembl"/>
        </authorList>
    </citation>
    <scope>IDENTIFICATION</scope>
</reference>
<dbReference type="GO" id="GO:0005634">
    <property type="term" value="C:nucleus"/>
    <property type="evidence" value="ECO:0007669"/>
    <property type="project" value="TreeGrafter"/>
</dbReference>
<dbReference type="EC" id="3.1.3.16" evidence="4"/>
<dbReference type="GO" id="GO:0004725">
    <property type="term" value="F:protein tyrosine phosphatase activity"/>
    <property type="evidence" value="ECO:0007669"/>
    <property type="project" value="UniProtKB-EC"/>
</dbReference>
<reference evidence="10" key="2">
    <citation type="journal article" date="2017" name="Sci. Adv.">
        <title>A tail of two voltages: Proteomic comparison of the three electric organs of the electric eel.</title>
        <authorList>
            <person name="Traeger L.L."/>
            <person name="Sabat G."/>
            <person name="Barrett-Wilt G.A."/>
            <person name="Wells G.B."/>
            <person name="Sussman M.R."/>
        </authorList>
    </citation>
    <scope>NUCLEOTIDE SEQUENCE [LARGE SCALE GENOMIC DNA]</scope>
</reference>
<dbReference type="InterPro" id="IPR001763">
    <property type="entry name" value="Rhodanese-like_dom"/>
</dbReference>
<gene>
    <name evidence="9" type="primary">DUSP2</name>
</gene>
<dbReference type="Pfam" id="PF00782">
    <property type="entry name" value="DSPc"/>
    <property type="match status" value="1"/>
</dbReference>
<dbReference type="FunFam" id="3.40.250.10:FF:000034">
    <property type="entry name" value="Dual specificity phosphatase 2"/>
    <property type="match status" value="1"/>
</dbReference>
<dbReference type="GO" id="GO:0005737">
    <property type="term" value="C:cytoplasm"/>
    <property type="evidence" value="ECO:0007669"/>
    <property type="project" value="TreeGrafter"/>
</dbReference>
<dbReference type="AlphaFoldDB" id="A0A4W4HIC4"/>
<dbReference type="PROSITE" id="PS50206">
    <property type="entry name" value="RHODANESE_3"/>
    <property type="match status" value="1"/>
</dbReference>
<name>A0A4W4HIC4_ELEEL</name>
<dbReference type="GO" id="GO:0017017">
    <property type="term" value="F:MAP kinase tyrosine/serine/threonine phosphatase activity"/>
    <property type="evidence" value="ECO:0007669"/>
    <property type="project" value="InterPro"/>
</dbReference>
<dbReference type="InterPro" id="IPR000387">
    <property type="entry name" value="Tyr_Pase_dom"/>
</dbReference>
<dbReference type="PROSITE" id="PS00383">
    <property type="entry name" value="TYR_PHOSPHATASE_1"/>
    <property type="match status" value="1"/>
</dbReference>
<dbReference type="RefSeq" id="XP_026883765.2">
    <property type="nucleotide sequence ID" value="XM_027027964.2"/>
</dbReference>
<dbReference type="GO" id="GO:0001706">
    <property type="term" value="P:endoderm formation"/>
    <property type="evidence" value="ECO:0007669"/>
    <property type="project" value="TreeGrafter"/>
</dbReference>
<keyword evidence="2 4" id="KW-0378">Hydrolase</keyword>
<evidence type="ECO:0000256" key="3">
    <source>
        <dbReference type="ARBA" id="ARBA00022912"/>
    </source>
</evidence>
<dbReference type="PIRSF" id="PIRSF000939">
    <property type="entry name" value="MAPK_Ptase"/>
    <property type="match status" value="1"/>
</dbReference>
<dbReference type="GeneTree" id="ENSGT00940000161605"/>
<dbReference type="InterPro" id="IPR029021">
    <property type="entry name" value="Prot-tyrosine_phosphatase-like"/>
</dbReference>
<dbReference type="Gene3D" id="3.90.190.10">
    <property type="entry name" value="Protein tyrosine phosphatase superfamily"/>
    <property type="match status" value="1"/>
</dbReference>
<feature type="active site" description="Phosphocysteine intermediate" evidence="5">
    <location>
        <position position="259"/>
    </location>
</feature>
<keyword evidence="10" id="KW-1185">Reference proteome</keyword>
<evidence type="ECO:0000256" key="5">
    <source>
        <dbReference type="PIRSR" id="PIRSR000939-1"/>
    </source>
</evidence>
<keyword evidence="3 4" id="KW-0904">Protein phosphatase</keyword>
<evidence type="ECO:0000259" key="6">
    <source>
        <dbReference type="PROSITE" id="PS50054"/>
    </source>
</evidence>
<dbReference type="GO" id="GO:0046329">
    <property type="term" value="P:negative regulation of JNK cascade"/>
    <property type="evidence" value="ECO:0007669"/>
    <property type="project" value="Ensembl"/>
</dbReference>
<dbReference type="InterPro" id="IPR020422">
    <property type="entry name" value="TYR_PHOSPHATASE_DUAL_dom"/>
</dbReference>